<feature type="transmembrane region" description="Helical" evidence="1">
    <location>
        <begin position="35"/>
        <end position="58"/>
    </location>
</feature>
<reference evidence="3 4" key="1">
    <citation type="submission" date="2020-07" db="EMBL/GenBank/DDBJ databases">
        <title>Huge and variable diversity of episymbiotic CPR bacteria and DPANN archaea in groundwater ecosystems.</title>
        <authorList>
            <person name="He C.Y."/>
            <person name="Keren R."/>
            <person name="Whittaker M."/>
            <person name="Farag I.F."/>
            <person name="Doudna J."/>
            <person name="Cate J.H.D."/>
            <person name="Banfield J.F."/>
        </authorList>
    </citation>
    <scope>NUCLEOTIDE SEQUENCE [LARGE SCALE GENOMIC DNA]</scope>
    <source>
        <strain evidence="3">NC_groundwater_70_Ag_B-0.1um_54_66</strain>
    </source>
</reference>
<keyword evidence="1" id="KW-0472">Membrane</keyword>
<dbReference type="InterPro" id="IPR000620">
    <property type="entry name" value="EamA_dom"/>
</dbReference>
<feature type="transmembrane region" description="Helical" evidence="1">
    <location>
        <begin position="6"/>
        <end position="23"/>
    </location>
</feature>
<proteinExistence type="predicted"/>
<dbReference type="Pfam" id="PF00892">
    <property type="entry name" value="EamA"/>
    <property type="match status" value="1"/>
</dbReference>
<feature type="transmembrane region" description="Helical" evidence="1">
    <location>
        <begin position="125"/>
        <end position="144"/>
    </location>
</feature>
<dbReference type="SUPFAM" id="SSF103481">
    <property type="entry name" value="Multidrug resistance efflux transporter EmrE"/>
    <property type="match status" value="1"/>
</dbReference>
<name>A0A7T5R123_9BACT</name>
<evidence type="ECO:0000313" key="4">
    <source>
        <dbReference type="Proteomes" id="UP000595362"/>
    </source>
</evidence>
<sequence>MAHLWFYYALSASVIWGISYAFTDRLLQQGVSISLLMLIEAALILPTAVALSIKLSPFKGVDVIFSNPRVFLMAVFVALTAVAGGALILLSITEKNATLASFIEISYPLFVFIFSMIFFKDVQLNMGTALGACLIMAGIATIYFKG</sequence>
<dbReference type="Proteomes" id="UP000595362">
    <property type="component" value="Chromosome"/>
</dbReference>
<dbReference type="EMBL" id="CP066681">
    <property type="protein sequence ID" value="QQG35532.1"/>
    <property type="molecule type" value="Genomic_DNA"/>
</dbReference>
<keyword evidence="1" id="KW-0812">Transmembrane</keyword>
<dbReference type="GO" id="GO:0016020">
    <property type="term" value="C:membrane"/>
    <property type="evidence" value="ECO:0007669"/>
    <property type="project" value="InterPro"/>
</dbReference>
<protein>
    <submittedName>
        <fullName evidence="3">EamA family transporter</fullName>
    </submittedName>
</protein>
<evidence type="ECO:0000259" key="2">
    <source>
        <dbReference type="Pfam" id="PF00892"/>
    </source>
</evidence>
<organism evidence="3 4">
    <name type="scientific">Micavibrio aeruginosavorus</name>
    <dbReference type="NCBI Taxonomy" id="349221"/>
    <lineage>
        <taxon>Bacteria</taxon>
        <taxon>Pseudomonadati</taxon>
        <taxon>Bdellovibrionota</taxon>
        <taxon>Bdellovibrionia</taxon>
        <taxon>Bdellovibrionales</taxon>
        <taxon>Pseudobdellovibrionaceae</taxon>
        <taxon>Micavibrio</taxon>
    </lineage>
</organism>
<feature type="transmembrane region" description="Helical" evidence="1">
    <location>
        <begin position="70"/>
        <end position="92"/>
    </location>
</feature>
<feature type="transmembrane region" description="Helical" evidence="1">
    <location>
        <begin position="99"/>
        <end position="119"/>
    </location>
</feature>
<dbReference type="InterPro" id="IPR037185">
    <property type="entry name" value="EmrE-like"/>
</dbReference>
<gene>
    <name evidence="3" type="ORF">HYS17_08335</name>
</gene>
<accession>A0A7T5R123</accession>
<feature type="domain" description="EamA" evidence="2">
    <location>
        <begin position="5"/>
        <end position="143"/>
    </location>
</feature>
<dbReference type="AlphaFoldDB" id="A0A7T5R123"/>
<evidence type="ECO:0000256" key="1">
    <source>
        <dbReference type="SAM" id="Phobius"/>
    </source>
</evidence>
<keyword evidence="1" id="KW-1133">Transmembrane helix</keyword>
<evidence type="ECO:0000313" key="3">
    <source>
        <dbReference type="EMBL" id="QQG35532.1"/>
    </source>
</evidence>